<organism evidence="2 3">
    <name type="scientific">Theileria equi strain WA</name>
    <dbReference type="NCBI Taxonomy" id="1537102"/>
    <lineage>
        <taxon>Eukaryota</taxon>
        <taxon>Sar</taxon>
        <taxon>Alveolata</taxon>
        <taxon>Apicomplexa</taxon>
        <taxon>Aconoidasida</taxon>
        <taxon>Piroplasmida</taxon>
        <taxon>Theileriidae</taxon>
        <taxon>Theileria</taxon>
    </lineage>
</organism>
<evidence type="ECO:0008006" key="4">
    <source>
        <dbReference type="Google" id="ProtNLM"/>
    </source>
</evidence>
<dbReference type="GeneID" id="15807934"/>
<feature type="signal peptide" evidence="1">
    <location>
        <begin position="1"/>
        <end position="15"/>
    </location>
</feature>
<evidence type="ECO:0000313" key="2">
    <source>
        <dbReference type="EMBL" id="EKX73530.1"/>
    </source>
</evidence>
<proteinExistence type="predicted"/>
<dbReference type="KEGG" id="beq:BEWA_035660"/>
<evidence type="ECO:0000313" key="3">
    <source>
        <dbReference type="Proteomes" id="UP000031512"/>
    </source>
</evidence>
<sequence>MFALKVAMIILACYCEKLPLTVNISGYPGPPNFHVEEHRIGGADYKIIVPQQGTYIQRVIDEYQTIWTRTNAECAKVVILTLPHSRVLYLRILEGTNDLIYTFVMVNNKWEHAKENPTRTGIFEYAITFLQ</sequence>
<reference evidence="2 3" key="1">
    <citation type="journal article" date="2012" name="BMC Genomics">
        <title>Comparative genomic analysis and phylogenetic position of Theileria equi.</title>
        <authorList>
            <person name="Kappmeyer L.S."/>
            <person name="Thiagarajan M."/>
            <person name="Herndon D.R."/>
            <person name="Ramsay J.D."/>
            <person name="Caler E."/>
            <person name="Djikeng A."/>
            <person name="Gillespie J.J."/>
            <person name="Lau A.O."/>
            <person name="Roalson E.H."/>
            <person name="Silva J.C."/>
            <person name="Silva M.G."/>
            <person name="Suarez C.E."/>
            <person name="Ueti M.W."/>
            <person name="Nene V.M."/>
            <person name="Mealey R.H."/>
            <person name="Knowles D.P."/>
            <person name="Brayton K.A."/>
        </authorList>
    </citation>
    <scope>NUCLEOTIDE SEQUENCE [LARGE SCALE GENOMIC DNA]</scope>
    <source>
        <strain evidence="2 3">WA</strain>
    </source>
</reference>
<dbReference type="AlphaFoldDB" id="L1LE54"/>
<protein>
    <recommendedName>
        <fullName evidence="4">Signal peptide-containing protein</fullName>
    </recommendedName>
</protein>
<dbReference type="RefSeq" id="XP_004832982.1">
    <property type="nucleotide sequence ID" value="XM_004832925.1"/>
</dbReference>
<keyword evidence="3" id="KW-1185">Reference proteome</keyword>
<keyword evidence="1" id="KW-0732">Signal</keyword>
<dbReference type="VEuPathDB" id="PiroplasmaDB:BEWA_035660"/>
<feature type="chain" id="PRO_5012203995" description="Signal peptide-containing protein" evidence="1">
    <location>
        <begin position="16"/>
        <end position="131"/>
    </location>
</feature>
<name>L1LE54_THEEQ</name>
<gene>
    <name evidence="2" type="ORF">BEWA_035660</name>
</gene>
<dbReference type="EMBL" id="ACOU01000002">
    <property type="protein sequence ID" value="EKX73530.1"/>
    <property type="molecule type" value="Genomic_DNA"/>
</dbReference>
<dbReference type="Proteomes" id="UP000031512">
    <property type="component" value="Unassembled WGS sequence"/>
</dbReference>
<comment type="caution">
    <text evidence="2">The sequence shown here is derived from an EMBL/GenBank/DDBJ whole genome shotgun (WGS) entry which is preliminary data.</text>
</comment>
<accession>L1LE54</accession>
<evidence type="ECO:0000256" key="1">
    <source>
        <dbReference type="SAM" id="SignalP"/>
    </source>
</evidence>